<accession>A0A0D2DS01</accession>
<gene>
    <name evidence="2" type="ORF">PV04_07242</name>
</gene>
<name>A0A0D2DS01_9EURO</name>
<feature type="region of interest" description="Disordered" evidence="1">
    <location>
        <begin position="138"/>
        <end position="224"/>
    </location>
</feature>
<proteinExistence type="predicted"/>
<feature type="region of interest" description="Disordered" evidence="1">
    <location>
        <begin position="437"/>
        <end position="459"/>
    </location>
</feature>
<dbReference type="Proteomes" id="UP000054266">
    <property type="component" value="Unassembled WGS sequence"/>
</dbReference>
<dbReference type="AlphaFoldDB" id="A0A0D2DS01"/>
<feature type="compositionally biased region" description="Basic and acidic residues" evidence="1">
    <location>
        <begin position="154"/>
        <end position="165"/>
    </location>
</feature>
<evidence type="ECO:0000313" key="3">
    <source>
        <dbReference type="Proteomes" id="UP000054266"/>
    </source>
</evidence>
<dbReference type="STRING" id="5601.A0A0D2DS01"/>
<evidence type="ECO:0000313" key="2">
    <source>
        <dbReference type="EMBL" id="KIW64942.1"/>
    </source>
</evidence>
<evidence type="ECO:0000256" key="1">
    <source>
        <dbReference type="SAM" id="MobiDB-lite"/>
    </source>
</evidence>
<feature type="compositionally biased region" description="Polar residues" evidence="1">
    <location>
        <begin position="441"/>
        <end position="454"/>
    </location>
</feature>
<keyword evidence="3" id="KW-1185">Reference proteome</keyword>
<reference evidence="2 3" key="1">
    <citation type="submission" date="2015-01" db="EMBL/GenBank/DDBJ databases">
        <title>The Genome Sequence of Capronia semiimmersa CBS27337.</title>
        <authorList>
            <consortium name="The Broad Institute Genomics Platform"/>
            <person name="Cuomo C."/>
            <person name="de Hoog S."/>
            <person name="Gorbushina A."/>
            <person name="Stielow B."/>
            <person name="Teixiera M."/>
            <person name="Abouelleil A."/>
            <person name="Chapman S.B."/>
            <person name="Priest M."/>
            <person name="Young S.K."/>
            <person name="Wortman J."/>
            <person name="Nusbaum C."/>
            <person name="Birren B."/>
        </authorList>
    </citation>
    <scope>NUCLEOTIDE SEQUENCE [LARGE SCALE GENOMIC DNA]</scope>
    <source>
        <strain evidence="2 3">CBS 27337</strain>
    </source>
</reference>
<protein>
    <submittedName>
        <fullName evidence="2">Uncharacterized protein</fullName>
    </submittedName>
</protein>
<dbReference type="EMBL" id="KN846960">
    <property type="protein sequence ID" value="KIW64942.1"/>
    <property type="molecule type" value="Genomic_DNA"/>
</dbReference>
<dbReference type="HOGENOM" id="CLU_025796_2_0_1"/>
<sequence length="568" mass="65300">MMSWHQAGSCACPATQPHLALPLLVFIVVSYRVCLFSFKLPPTAHSLRILGAMAGNWGGWYARFKSSQGLDSSLLNESYLEQLEHIEASRNETDHIGPRERHGAMREILELPSETKNLRPKAEKIEAQLRGADIQLLRAEEPKSPELQRTVAMLDDRSFTSERPRGNRGPLNAHQLYKLLKKRRFRDKPRTNQEQSNPAPTQHSADSSLTSVQNVEGQTEEVEPDAERRLICINDLDRWTICALLGTASYHEVDVLRRALYHHITFKASIDTKPSPCGLPIYQLAFHLPYYAWRSSSRPHENHRRDSDAQPLRQSLDVSFLNPENPLKAYLHPAHISCVITGPDHRRWSAYTFIDTYFDSDSDPDSDSARDSVQYIEQLRRNDDYIVYFDPFTRGFTDADRPVWDPMDFFLLVLRIRLDQIHLEWTQIKDRLQESFENHESVQAPNHRPSNSNHAPIHGKKDTLEWVGNAMKILRPLSECLSQTVQASNRFWNGSLAEIKRNSESTNNNVSGLFPDIGTTLEELEKLDQDLRKMVEWYRDISIGSTSKRASMALSKASFRVRRHRKNS</sequence>
<organism evidence="2 3">
    <name type="scientific">Phialophora macrospora</name>
    <dbReference type="NCBI Taxonomy" id="1851006"/>
    <lineage>
        <taxon>Eukaryota</taxon>
        <taxon>Fungi</taxon>
        <taxon>Dikarya</taxon>
        <taxon>Ascomycota</taxon>
        <taxon>Pezizomycotina</taxon>
        <taxon>Eurotiomycetes</taxon>
        <taxon>Chaetothyriomycetidae</taxon>
        <taxon>Chaetothyriales</taxon>
        <taxon>Herpotrichiellaceae</taxon>
        <taxon>Phialophora</taxon>
    </lineage>
</organism>
<feature type="compositionally biased region" description="Polar residues" evidence="1">
    <location>
        <begin position="192"/>
        <end position="217"/>
    </location>
</feature>